<protein>
    <submittedName>
        <fullName evidence="1">Uncharacterized protein</fullName>
    </submittedName>
</protein>
<dbReference type="AlphaFoldDB" id="A0A699HU92"/>
<name>A0A699HU92_TANCI</name>
<gene>
    <name evidence="1" type="ORF">Tci_419189</name>
</gene>
<reference evidence="1" key="1">
    <citation type="journal article" date="2019" name="Sci. Rep.">
        <title>Draft genome of Tanacetum cinerariifolium, the natural source of mosquito coil.</title>
        <authorList>
            <person name="Yamashiro T."/>
            <person name="Shiraishi A."/>
            <person name="Satake H."/>
            <person name="Nakayama K."/>
        </authorList>
    </citation>
    <scope>NUCLEOTIDE SEQUENCE</scope>
</reference>
<feature type="non-terminal residue" evidence="1">
    <location>
        <position position="1"/>
    </location>
</feature>
<evidence type="ECO:0000313" key="1">
    <source>
        <dbReference type="EMBL" id="GEY47215.1"/>
    </source>
</evidence>
<comment type="caution">
    <text evidence="1">The sequence shown here is derived from an EMBL/GenBank/DDBJ whole genome shotgun (WGS) entry which is preliminary data.</text>
</comment>
<proteinExistence type="predicted"/>
<organism evidence="1">
    <name type="scientific">Tanacetum cinerariifolium</name>
    <name type="common">Dalmatian daisy</name>
    <name type="synonym">Chrysanthemum cinerariifolium</name>
    <dbReference type="NCBI Taxonomy" id="118510"/>
    <lineage>
        <taxon>Eukaryota</taxon>
        <taxon>Viridiplantae</taxon>
        <taxon>Streptophyta</taxon>
        <taxon>Embryophyta</taxon>
        <taxon>Tracheophyta</taxon>
        <taxon>Spermatophyta</taxon>
        <taxon>Magnoliopsida</taxon>
        <taxon>eudicotyledons</taxon>
        <taxon>Gunneridae</taxon>
        <taxon>Pentapetalae</taxon>
        <taxon>asterids</taxon>
        <taxon>campanulids</taxon>
        <taxon>Asterales</taxon>
        <taxon>Asteraceae</taxon>
        <taxon>Asteroideae</taxon>
        <taxon>Anthemideae</taxon>
        <taxon>Anthemidinae</taxon>
        <taxon>Tanacetum</taxon>
    </lineage>
</organism>
<sequence length="68" mass="7298">VRLIEDCQLGIMGLVGITWDGTGAHGMSEGSVTVRVRVQVLTWGRWGYSKGFWRESLLALVGAGCGFG</sequence>
<accession>A0A699HU92</accession>
<dbReference type="EMBL" id="BKCJ010181432">
    <property type="protein sequence ID" value="GEY47215.1"/>
    <property type="molecule type" value="Genomic_DNA"/>
</dbReference>